<sequence length="262" mass="29623">MKLCVDSQGKLIQKRKGVLSMATGVLIACSHGTQGKLESAYTLKNSKGPVFPLRSILVFFISLFGFYVCYFSFSQITFENEGKLTTKDEPIKIPCRAPAIPHEQLPYVHFPKPVTYDRGECACTPVRFFVIISMQRSGSGWFETLVNSHPNVSSNGEIFSVKDRRENISSILRTLDKLYNMDWLTSAAKNECTAAFGLKWMLNQALSRVQEFLGVPVKKLFSKHVKIHTSSLPDLVDNWEDVNEMLNGTEYARFLDDADYVK</sequence>
<gene>
    <name evidence="2" type="ORF">EJB05_06494</name>
</gene>
<dbReference type="Gene3D" id="3.40.50.300">
    <property type="entry name" value="P-loop containing nucleotide triphosphate hydrolases"/>
    <property type="match status" value="1"/>
</dbReference>
<feature type="non-terminal residue" evidence="2">
    <location>
        <position position="1"/>
    </location>
</feature>
<dbReference type="InterPro" id="IPR027417">
    <property type="entry name" value="P-loop_NTPase"/>
</dbReference>
<comment type="caution">
    <text evidence="2">The sequence shown here is derived from an EMBL/GenBank/DDBJ whole genome shotgun (WGS) entry which is preliminary data.</text>
</comment>
<organism evidence="2 3">
    <name type="scientific">Eragrostis curvula</name>
    <name type="common">weeping love grass</name>
    <dbReference type="NCBI Taxonomy" id="38414"/>
    <lineage>
        <taxon>Eukaryota</taxon>
        <taxon>Viridiplantae</taxon>
        <taxon>Streptophyta</taxon>
        <taxon>Embryophyta</taxon>
        <taxon>Tracheophyta</taxon>
        <taxon>Spermatophyta</taxon>
        <taxon>Magnoliopsida</taxon>
        <taxon>Liliopsida</taxon>
        <taxon>Poales</taxon>
        <taxon>Poaceae</taxon>
        <taxon>PACMAD clade</taxon>
        <taxon>Chloridoideae</taxon>
        <taxon>Eragrostideae</taxon>
        <taxon>Eragrostidinae</taxon>
        <taxon>Eragrostis</taxon>
    </lineage>
</organism>
<proteinExistence type="predicted"/>
<evidence type="ECO:0000313" key="2">
    <source>
        <dbReference type="EMBL" id="TVU46921.1"/>
    </source>
</evidence>
<dbReference type="PROSITE" id="PS51257">
    <property type="entry name" value="PROKAR_LIPOPROTEIN"/>
    <property type="match status" value="1"/>
</dbReference>
<dbReference type="PANTHER" id="PTHR32175">
    <property type="entry name" value="PROTEIN, PUTATIVE, EXPRESSED-RELATED"/>
    <property type="match status" value="1"/>
</dbReference>
<feature type="transmembrane region" description="Helical" evidence="1">
    <location>
        <begin position="56"/>
        <end position="73"/>
    </location>
</feature>
<evidence type="ECO:0008006" key="4">
    <source>
        <dbReference type="Google" id="ProtNLM"/>
    </source>
</evidence>
<evidence type="ECO:0000256" key="1">
    <source>
        <dbReference type="SAM" id="Phobius"/>
    </source>
</evidence>
<evidence type="ECO:0000313" key="3">
    <source>
        <dbReference type="Proteomes" id="UP000324897"/>
    </source>
</evidence>
<dbReference type="EMBL" id="RWGY01000004">
    <property type="protein sequence ID" value="TVU46921.1"/>
    <property type="molecule type" value="Genomic_DNA"/>
</dbReference>
<dbReference type="InterPro" id="IPR052796">
    <property type="entry name" value="Nod_factor_sulfotransferase"/>
</dbReference>
<dbReference type="PANTHER" id="PTHR32175:SF4">
    <property type="entry name" value="SULFOTRANSFERASE"/>
    <property type="match status" value="1"/>
</dbReference>
<keyword evidence="1" id="KW-0472">Membrane</keyword>
<name>A0A5J9WFU7_9POAL</name>
<protein>
    <recommendedName>
        <fullName evidence="4">Sulfotransferase</fullName>
    </recommendedName>
</protein>
<dbReference type="Gramene" id="TVU46921">
    <property type="protein sequence ID" value="TVU46921"/>
    <property type="gene ID" value="EJB05_06494"/>
</dbReference>
<reference evidence="2 3" key="1">
    <citation type="journal article" date="2019" name="Sci. Rep.">
        <title>A high-quality genome of Eragrostis curvula grass provides insights into Poaceae evolution and supports new strategies to enhance forage quality.</title>
        <authorList>
            <person name="Carballo J."/>
            <person name="Santos B.A.C.M."/>
            <person name="Zappacosta D."/>
            <person name="Garbus I."/>
            <person name="Selva J.P."/>
            <person name="Gallo C.A."/>
            <person name="Diaz A."/>
            <person name="Albertini E."/>
            <person name="Caccamo M."/>
            <person name="Echenique V."/>
        </authorList>
    </citation>
    <scope>NUCLEOTIDE SEQUENCE [LARGE SCALE GENOMIC DNA]</scope>
    <source>
        <strain evidence="3">cv. Victoria</strain>
        <tissue evidence="2">Leaf</tissue>
    </source>
</reference>
<accession>A0A5J9WFU7</accession>
<keyword evidence="1" id="KW-1133">Transmembrane helix</keyword>
<keyword evidence="3" id="KW-1185">Reference proteome</keyword>
<dbReference type="AlphaFoldDB" id="A0A5J9WFU7"/>
<keyword evidence="1" id="KW-0812">Transmembrane</keyword>
<dbReference type="OrthoDB" id="2015035at2759"/>
<dbReference type="Proteomes" id="UP000324897">
    <property type="component" value="Chromosome 5"/>
</dbReference>
<dbReference type="SUPFAM" id="SSF52540">
    <property type="entry name" value="P-loop containing nucleoside triphosphate hydrolases"/>
    <property type="match status" value="1"/>
</dbReference>